<organism evidence="3 4">
    <name type="scientific">Chryseobacterium piperi</name>
    <dbReference type="NCBI Taxonomy" id="558152"/>
    <lineage>
        <taxon>Bacteria</taxon>
        <taxon>Pseudomonadati</taxon>
        <taxon>Bacteroidota</taxon>
        <taxon>Flavobacteriia</taxon>
        <taxon>Flavobacteriales</taxon>
        <taxon>Weeksellaceae</taxon>
        <taxon>Chryseobacterium group</taxon>
        <taxon>Chryseobacterium</taxon>
    </lineage>
</organism>
<keyword evidence="1" id="KW-0732">Signal</keyword>
<dbReference type="AlphaFoldDB" id="A0A086BLP0"/>
<dbReference type="OrthoDB" id="1272029at2"/>
<dbReference type="STRING" id="558152.IQ37_01385"/>
<feature type="domain" description="DUF6759" evidence="2">
    <location>
        <begin position="58"/>
        <end position="146"/>
    </location>
</feature>
<dbReference type="KEGG" id="cpip:CJF12_16415"/>
<keyword evidence="4" id="KW-1185">Reference proteome</keyword>
<proteinExistence type="predicted"/>
<sequence>MKNKLALSCGILALSLVSCSVNYNNYPVRNRFPNTTNNTPSTANIEREYSELVKTYKPDTTEVLNSLLNGSSDDNRTSFTVENKSPCNMVLTISGNNFYKKIPIAAGKMGYTMLPKNQNYRLSGVLCRSVYQSTKFISDSYTISLSN</sequence>
<evidence type="ECO:0000256" key="1">
    <source>
        <dbReference type="SAM" id="SignalP"/>
    </source>
</evidence>
<accession>A0A086BLP0</accession>
<evidence type="ECO:0000313" key="3">
    <source>
        <dbReference type="EMBL" id="KFF29854.1"/>
    </source>
</evidence>
<reference evidence="3 4" key="1">
    <citation type="submission" date="2014-07" db="EMBL/GenBank/DDBJ databases">
        <title>Genome of Chryseobacterium piperi CTM.</title>
        <authorList>
            <person name="Pipes S.E."/>
            <person name="Stropko S.J."/>
            <person name="Newman J.D."/>
        </authorList>
    </citation>
    <scope>NUCLEOTIDE SEQUENCE [LARGE SCALE GENOMIC DNA]</scope>
    <source>
        <strain evidence="3 4">CTM</strain>
    </source>
</reference>
<dbReference type="eggNOG" id="ENOG50345Z0">
    <property type="taxonomic scope" value="Bacteria"/>
</dbReference>
<dbReference type="Pfam" id="PF20545">
    <property type="entry name" value="DUF6759"/>
    <property type="match status" value="1"/>
</dbReference>
<dbReference type="RefSeq" id="WP_034680988.1">
    <property type="nucleotide sequence ID" value="NZ_CP023049.2"/>
</dbReference>
<protein>
    <submittedName>
        <fullName evidence="3">Competence protein ComL</fullName>
    </submittedName>
</protein>
<name>A0A086BLP0_9FLAO</name>
<comment type="caution">
    <text evidence="3">The sequence shown here is derived from an EMBL/GenBank/DDBJ whole genome shotgun (WGS) entry which is preliminary data.</text>
</comment>
<gene>
    <name evidence="3" type="ORF">IQ37_01385</name>
</gene>
<evidence type="ECO:0000313" key="4">
    <source>
        <dbReference type="Proteomes" id="UP000028709"/>
    </source>
</evidence>
<dbReference type="EMBL" id="JPRJ01000002">
    <property type="protein sequence ID" value="KFF29854.1"/>
    <property type="molecule type" value="Genomic_DNA"/>
</dbReference>
<dbReference type="PROSITE" id="PS51257">
    <property type="entry name" value="PROKAR_LIPOPROTEIN"/>
    <property type="match status" value="1"/>
</dbReference>
<feature type="chain" id="PRO_5001804609" evidence="1">
    <location>
        <begin position="24"/>
        <end position="147"/>
    </location>
</feature>
<evidence type="ECO:0000259" key="2">
    <source>
        <dbReference type="Pfam" id="PF20545"/>
    </source>
</evidence>
<dbReference type="Proteomes" id="UP000028709">
    <property type="component" value="Unassembled WGS sequence"/>
</dbReference>
<dbReference type="InterPro" id="IPR046647">
    <property type="entry name" value="DUF6759"/>
</dbReference>
<feature type="signal peptide" evidence="1">
    <location>
        <begin position="1"/>
        <end position="23"/>
    </location>
</feature>